<keyword evidence="3" id="KW-0614">Plasmid</keyword>
<proteinExistence type="inferred from homology"/>
<dbReference type="eggNOG" id="COG1538">
    <property type="taxonomic scope" value="Bacteria"/>
</dbReference>
<comment type="similarity">
    <text evidence="1">Belongs to the outer membrane factor (OMF) (TC 1.B.17) family.</text>
</comment>
<dbReference type="PANTHER" id="PTHR30203:SF24">
    <property type="entry name" value="BLR4935 PROTEIN"/>
    <property type="match status" value="1"/>
</dbReference>
<dbReference type="Pfam" id="PF02321">
    <property type="entry name" value="OEP"/>
    <property type="match status" value="2"/>
</dbReference>
<geneLocation type="plasmid" evidence="3 4">
    <name>STP2</name>
</geneLocation>
<dbReference type="KEGG" id="stax:MC45_18435"/>
<protein>
    <submittedName>
        <fullName evidence="3">Transporter</fullName>
    </submittedName>
</protein>
<dbReference type="InterPro" id="IPR010131">
    <property type="entry name" value="MdtP/NodT-like"/>
</dbReference>
<evidence type="ECO:0000256" key="1">
    <source>
        <dbReference type="ARBA" id="ARBA00007613"/>
    </source>
</evidence>
<evidence type="ECO:0000256" key="2">
    <source>
        <dbReference type="SAM" id="SignalP"/>
    </source>
</evidence>
<dbReference type="InterPro" id="IPR003423">
    <property type="entry name" value="OMP_efflux"/>
</dbReference>
<gene>
    <name evidence="3" type="ORF">MC45_18435</name>
</gene>
<dbReference type="HOGENOM" id="CLU_012817_14_2_5"/>
<dbReference type="AlphaFoldDB" id="A0A097ELQ1"/>
<dbReference type="PANTHER" id="PTHR30203">
    <property type="entry name" value="OUTER MEMBRANE CATION EFFLUX PROTEIN"/>
    <property type="match status" value="1"/>
</dbReference>
<name>A0A097ELQ1_9SPHN</name>
<keyword evidence="4" id="KW-1185">Reference proteome</keyword>
<accession>A0A097ELQ1</accession>
<sequence length="426" mass="44102">MKLRHRLPFVLIAVVAVVPCVAHAQSQTGSEATVTPVLTLEKILALAEASAPSLEAAQAGVRATGAARDVAGLRPNPTLNGGLEYFGGSGAYRGLRSAEATVGVALPIELGGKRSARVGVANAQGEQARLALVIATADIRLAVTQAYIEAVAAERRITTAREQAGIAGEAARAAGIRVRAGRASPLEQQRADVLRINAEAAVERAQRLTEVARGNLARRIGQPVTGPLDVAWFDRVQGYGPSIAASPGGTLALSAARAAVTTADAQVRLARSQRIPDVTVNAGARRLDASNDMAAVVGLSIPLPLFNNGRASVVQARAQRDQADAMRRAAELDAGQSIASAEAEVANAATTARTTGGPVLAAATEAARIARIGYREGKFGQLDLLDAERTLSETRTAAIDALATYHDAKARLERLTAAAPELAKDQ</sequence>
<dbReference type="RefSeq" id="WP_041394291.1">
    <property type="nucleotide sequence ID" value="NZ_CP009573.1"/>
</dbReference>
<keyword evidence="2" id="KW-0732">Signal</keyword>
<feature type="signal peptide" evidence="2">
    <location>
        <begin position="1"/>
        <end position="24"/>
    </location>
</feature>
<dbReference type="Proteomes" id="UP000033200">
    <property type="component" value="Plasmid STP2"/>
</dbReference>
<feature type="chain" id="PRO_5001929948" evidence="2">
    <location>
        <begin position="25"/>
        <end position="426"/>
    </location>
</feature>
<dbReference type="GO" id="GO:0015562">
    <property type="term" value="F:efflux transmembrane transporter activity"/>
    <property type="evidence" value="ECO:0007669"/>
    <property type="project" value="InterPro"/>
</dbReference>
<evidence type="ECO:0000313" key="4">
    <source>
        <dbReference type="Proteomes" id="UP000033200"/>
    </source>
</evidence>
<reference evidence="3 4" key="1">
    <citation type="submission" date="2014-09" db="EMBL/GenBank/DDBJ databases">
        <title>Using Illumina technology Improving SMRT sequencing Genome Assembly by RASTools.</title>
        <authorList>
            <person name="Zhou Y."/>
            <person name="Ma T."/>
            <person name="Liu T."/>
        </authorList>
    </citation>
    <scope>NUCLEOTIDE SEQUENCE [LARGE SCALE GENOMIC DNA]</scope>
    <source>
        <strain evidence="3 4">ATCC 55669</strain>
        <plasmid evidence="4">Plasmid STP2</plasmid>
    </source>
</reference>
<evidence type="ECO:0000313" key="3">
    <source>
        <dbReference type="EMBL" id="AIT08497.1"/>
    </source>
</evidence>
<organism evidence="3 4">
    <name type="scientific">Sphingomonas taxi</name>
    <dbReference type="NCBI Taxonomy" id="1549858"/>
    <lineage>
        <taxon>Bacteria</taxon>
        <taxon>Pseudomonadati</taxon>
        <taxon>Pseudomonadota</taxon>
        <taxon>Alphaproteobacteria</taxon>
        <taxon>Sphingomonadales</taxon>
        <taxon>Sphingomonadaceae</taxon>
        <taxon>Sphingomonas</taxon>
    </lineage>
</organism>
<dbReference type="EMBL" id="CP009573">
    <property type="protein sequence ID" value="AIT08497.1"/>
    <property type="molecule type" value="Genomic_DNA"/>
</dbReference>
<dbReference type="Gene3D" id="1.20.1600.10">
    <property type="entry name" value="Outer membrane efflux proteins (OEP)"/>
    <property type="match status" value="1"/>
</dbReference>
<dbReference type="SUPFAM" id="SSF56954">
    <property type="entry name" value="Outer membrane efflux proteins (OEP)"/>
    <property type="match status" value="1"/>
</dbReference>